<dbReference type="InterPro" id="IPR009045">
    <property type="entry name" value="Zn_M74/Hedgehog-like"/>
</dbReference>
<feature type="domain" description="D-alanyl-D-alanine carboxypeptidase-like core" evidence="1">
    <location>
        <begin position="100"/>
        <end position="214"/>
    </location>
</feature>
<proteinExistence type="predicted"/>
<dbReference type="GO" id="GO:0008233">
    <property type="term" value="F:peptidase activity"/>
    <property type="evidence" value="ECO:0007669"/>
    <property type="project" value="InterPro"/>
</dbReference>
<dbReference type="Proteomes" id="UP000675284">
    <property type="component" value="Unassembled WGS sequence"/>
</dbReference>
<accession>A0A941IAL5</accession>
<name>A0A941IAL5_9BACI</name>
<dbReference type="Gene3D" id="3.30.1380.10">
    <property type="match status" value="1"/>
</dbReference>
<dbReference type="CDD" id="cd14852">
    <property type="entry name" value="LD-carboxypeptidase"/>
    <property type="match status" value="1"/>
</dbReference>
<dbReference type="InterPro" id="IPR052179">
    <property type="entry name" value="DD-CPase-like"/>
</dbReference>
<dbReference type="Gene3D" id="3.30.200.180">
    <property type="match status" value="1"/>
</dbReference>
<dbReference type="PANTHER" id="PTHR34385">
    <property type="entry name" value="D-ALANYL-D-ALANINE CARBOXYPEPTIDASE"/>
    <property type="match status" value="1"/>
</dbReference>
<dbReference type="GO" id="GO:0006508">
    <property type="term" value="P:proteolysis"/>
    <property type="evidence" value="ECO:0007669"/>
    <property type="project" value="InterPro"/>
</dbReference>
<sequence>MKKWFFILLFLSIVIGMVYITPVSVLNEDKPNMVPKENINLEQFDLQEKEINKEEMYQGELLLVNDEFPVKERYIKKDMIQLINHRELIANYGLLHQDLRLSEKVARKFSDMVEAAQKDNVHNFLLSSAFRDQEEQKVLYEEKGKDYALPPGYSEHNLGLALDVGSTKESIKYAAEGAWIQKNAWKFGFVLRYPKAKVHITGIEYEPWHLRYVGLPHSAIMYEKNLVLEEYLTYLKKEKQIATTYQGEKFLICFFPVSEDHPKILVPADSEYTISGNNMDGVIVTIKQNMDSGTQI</sequence>
<dbReference type="Pfam" id="PF02557">
    <property type="entry name" value="VanY"/>
    <property type="match status" value="1"/>
</dbReference>
<reference evidence="2" key="1">
    <citation type="submission" date="2021-04" db="EMBL/GenBank/DDBJ databases">
        <title>Isolation and polyphasic classification of algal microorganism.</title>
        <authorList>
            <person name="Wang S."/>
        </authorList>
    </citation>
    <scope>NUCLEOTIDE SEQUENCE</scope>
    <source>
        <strain evidence="2">720a</strain>
    </source>
</reference>
<dbReference type="EMBL" id="JAGSOT010000011">
    <property type="protein sequence ID" value="MBR7795482.1"/>
    <property type="molecule type" value="Genomic_DNA"/>
</dbReference>
<organism evidence="2 3">
    <name type="scientific">Virgibacillus salarius</name>
    <dbReference type="NCBI Taxonomy" id="447199"/>
    <lineage>
        <taxon>Bacteria</taxon>
        <taxon>Bacillati</taxon>
        <taxon>Bacillota</taxon>
        <taxon>Bacilli</taxon>
        <taxon>Bacillales</taxon>
        <taxon>Bacillaceae</taxon>
        <taxon>Virgibacillus</taxon>
    </lineage>
</organism>
<evidence type="ECO:0000313" key="3">
    <source>
        <dbReference type="Proteomes" id="UP000675284"/>
    </source>
</evidence>
<gene>
    <name evidence="2" type="ORF">KCX74_05440</name>
</gene>
<evidence type="ECO:0000259" key="1">
    <source>
        <dbReference type="Pfam" id="PF02557"/>
    </source>
</evidence>
<dbReference type="RefSeq" id="WP_121604632.1">
    <property type="nucleotide sequence ID" value="NZ_JAGSOT010000011.1"/>
</dbReference>
<comment type="caution">
    <text evidence="2">The sequence shown here is derived from an EMBL/GenBank/DDBJ whole genome shotgun (WGS) entry which is preliminary data.</text>
</comment>
<dbReference type="SUPFAM" id="SSF55166">
    <property type="entry name" value="Hedgehog/DD-peptidase"/>
    <property type="match status" value="1"/>
</dbReference>
<dbReference type="InterPro" id="IPR058193">
    <property type="entry name" value="VanY/YodJ_core_dom"/>
</dbReference>
<evidence type="ECO:0000313" key="2">
    <source>
        <dbReference type="EMBL" id="MBR7795482.1"/>
    </source>
</evidence>
<protein>
    <submittedName>
        <fullName evidence="2">M15 family metallopeptidase</fullName>
    </submittedName>
</protein>
<dbReference type="InterPro" id="IPR003709">
    <property type="entry name" value="VanY-like_core_dom"/>
</dbReference>
<dbReference type="PANTHER" id="PTHR34385:SF1">
    <property type="entry name" value="PEPTIDOGLYCAN L-ALANYL-D-GLUTAMATE ENDOPEPTIDASE CWLK"/>
    <property type="match status" value="1"/>
</dbReference>
<keyword evidence="3" id="KW-1185">Reference proteome</keyword>
<dbReference type="AlphaFoldDB" id="A0A941IAL5"/>